<sequence>MAEDNDPTKKFLDATEKYQERLHKLWKVVFKKVSAHLKKMVSFTRLVANVAKEIAAIIGKSVVDRVINAAQTVEGLITNIPVLLRTALLLGRCIIAKIKKAADPNEVIPTLKKLFTRYVRMIKQVFVFITNLIQQLDILGTVFGVIGTFQSVLRAIFSWITDVTGAKDGSVKAQRMLRKVWKEMKREVKEAELLRKQVMKLKAKPA</sequence>
<name>A0AAE3B742_9RHOB</name>
<comment type="caution">
    <text evidence="1">The sequence shown here is derived from an EMBL/GenBank/DDBJ whole genome shotgun (WGS) entry which is preliminary data.</text>
</comment>
<reference evidence="1 2" key="1">
    <citation type="submission" date="2021-01" db="EMBL/GenBank/DDBJ databases">
        <title>Diatom-associated Roseobacters Show Island Model of Population Structure.</title>
        <authorList>
            <person name="Qu L."/>
            <person name="Feng X."/>
            <person name="Chen Y."/>
            <person name="Li L."/>
            <person name="Wang X."/>
            <person name="Hu Z."/>
            <person name="Wang H."/>
            <person name="Luo H."/>
        </authorList>
    </citation>
    <scope>NUCLEOTIDE SEQUENCE [LARGE SCALE GENOMIC DNA]</scope>
    <source>
        <strain evidence="1 2">TR60-84</strain>
    </source>
</reference>
<gene>
    <name evidence="1" type="ORF">JQV55_11060</name>
</gene>
<accession>A0AAE3B742</accession>
<evidence type="ECO:0000313" key="1">
    <source>
        <dbReference type="EMBL" id="MBM1714106.1"/>
    </source>
</evidence>
<dbReference type="AlphaFoldDB" id="A0AAE3B742"/>
<proteinExistence type="predicted"/>
<dbReference type="Proteomes" id="UP000732193">
    <property type="component" value="Unassembled WGS sequence"/>
</dbReference>
<evidence type="ECO:0000313" key="2">
    <source>
        <dbReference type="Proteomes" id="UP000732193"/>
    </source>
</evidence>
<organism evidence="1 2">
    <name type="scientific">Sulfitobacter geojensis</name>
    <dbReference type="NCBI Taxonomy" id="1342299"/>
    <lineage>
        <taxon>Bacteria</taxon>
        <taxon>Pseudomonadati</taxon>
        <taxon>Pseudomonadota</taxon>
        <taxon>Alphaproteobacteria</taxon>
        <taxon>Rhodobacterales</taxon>
        <taxon>Roseobacteraceae</taxon>
        <taxon>Sulfitobacter</taxon>
    </lineage>
</organism>
<dbReference type="RefSeq" id="WP_203242304.1">
    <property type="nucleotide sequence ID" value="NZ_JAFBRH010000002.1"/>
</dbReference>
<keyword evidence="2" id="KW-1185">Reference proteome</keyword>
<dbReference type="EMBL" id="JAFBRM010000002">
    <property type="protein sequence ID" value="MBM1714106.1"/>
    <property type="molecule type" value="Genomic_DNA"/>
</dbReference>
<protein>
    <submittedName>
        <fullName evidence="1">Uncharacterized protein</fullName>
    </submittedName>
</protein>